<gene>
    <name evidence="1" type="primary">repA1</name>
</gene>
<protein>
    <submittedName>
        <fullName evidence="1">Replication protein RepA1</fullName>
    </submittedName>
</protein>
<proteinExistence type="predicted"/>
<geneLocation type="plasmid" evidence="1">
    <name>pS268a</name>
</geneLocation>
<evidence type="ECO:0000313" key="1">
    <source>
        <dbReference type="EMBL" id="AAL84745.1"/>
    </source>
</evidence>
<keyword evidence="1" id="KW-0614">Plasmid</keyword>
<accession>Q8RNX4</accession>
<dbReference type="EMBL" id="AF468972">
    <property type="protein sequence ID" value="AAL84745.1"/>
    <property type="molecule type" value="Genomic_DNA"/>
</dbReference>
<name>Q8RNX4_9GAMM</name>
<dbReference type="AlphaFoldDB" id="Q8RNX4"/>
<reference evidence="1" key="1">
    <citation type="submission" date="2002-06" db="EMBL/GenBank/DDBJ databases">
        <title>A Serratia strain 2-68 P1-type plasmid is associated with plant growth promotion.</title>
        <authorList>
            <person name="Ly A.N."/>
            <person name="Charles T.C."/>
        </authorList>
    </citation>
    <scope>NUCLEOTIDE SEQUENCE</scope>
    <source>
        <strain evidence="1">2-68</strain>
        <plasmid evidence="1">pS268a</plasmid>
    </source>
</reference>
<sequence length="208" mass="22974">MTMKNNVLSLIDVLASKGEKKLTPNSNSTVQPVALMRLGLFVPSLKRKGKNVESVTIDASEELSKLEIAQAEGYSNITISGPRLSMETDFKVWVAVILSFSKYGRDTNTIELPFSEFASFAGYPDKEKTRVLRERISGSLTRIRSTTLSLSSKNKDKLLSGRSIVRSSNKVRMQSQERGLMKCLCIADITSWLLSCFEISLPTSVALG</sequence>
<organism evidence="1">
    <name type="scientific">Serratia sp. 2-68</name>
    <dbReference type="NCBI Taxonomy" id="186652"/>
    <lineage>
        <taxon>Bacteria</taxon>
        <taxon>Pseudomonadati</taxon>
        <taxon>Pseudomonadota</taxon>
        <taxon>Gammaproteobacteria</taxon>
        <taxon>Enterobacterales</taxon>
        <taxon>Yersiniaceae</taxon>
        <taxon>Serratia</taxon>
    </lineage>
</organism>